<accession>A0A8H9LT87</accession>
<dbReference type="AlphaFoldDB" id="A0A1E7N315"/>
<comment type="caution">
    <text evidence="3">The sequence shown here is derived from an EMBL/GenBank/DDBJ whole genome shotgun (WGS) entry which is preliminary data.</text>
</comment>
<dbReference type="KEGG" id="kau:B6264_08150"/>
<reference evidence="3" key="4">
    <citation type="submission" date="2016-08" db="EMBL/GenBank/DDBJ databases">
        <title>Sequencing, Assembly and Comparative Genomics of S. aureofaciens ATCC 10762.</title>
        <authorList>
            <person name="Gradnigo J.S."/>
            <person name="Johnson N."/>
            <person name="Somerville G.A."/>
        </authorList>
    </citation>
    <scope>NUCLEOTIDE SEQUENCE [LARGE SCALE GENOMIC DNA]</scope>
    <source>
        <strain evidence="3">ATCC 10762</strain>
    </source>
</reference>
<gene>
    <name evidence="2" type="ORF">GCM10010502_30320</name>
    <name evidence="3" type="ORF">HS99_0034055</name>
</gene>
<evidence type="ECO:0000256" key="1">
    <source>
        <dbReference type="SAM" id="MobiDB-lite"/>
    </source>
</evidence>
<protein>
    <submittedName>
        <fullName evidence="3">Uncharacterized protein</fullName>
    </submittedName>
</protein>
<reference evidence="2" key="1">
    <citation type="journal article" date="2014" name="Int. J. Syst. Evol. Microbiol.">
        <title>Complete genome sequence of Corynebacterium casei LMG S-19264T (=DSM 44701T), isolated from a smear-ripened cheese.</title>
        <authorList>
            <consortium name="US DOE Joint Genome Institute (JGI-PGF)"/>
            <person name="Walter F."/>
            <person name="Albersmeier A."/>
            <person name="Kalinowski J."/>
            <person name="Ruckert C."/>
        </authorList>
    </citation>
    <scope>NUCLEOTIDE SEQUENCE</scope>
    <source>
        <strain evidence="2">JCM 4434</strain>
    </source>
</reference>
<proteinExistence type="predicted"/>
<feature type="region of interest" description="Disordered" evidence="1">
    <location>
        <begin position="73"/>
        <end position="92"/>
    </location>
</feature>
<dbReference type="Proteomes" id="UP000610124">
    <property type="component" value="Unassembled WGS sequence"/>
</dbReference>
<dbReference type="EMBL" id="BMUB01000006">
    <property type="protein sequence ID" value="GGU76515.1"/>
    <property type="molecule type" value="Genomic_DNA"/>
</dbReference>
<name>A0A1E7N315_KITAU</name>
<dbReference type="EMBL" id="JPRF03000039">
    <property type="protein sequence ID" value="OEV35088.1"/>
    <property type="molecule type" value="Genomic_DNA"/>
</dbReference>
<reference evidence="2" key="5">
    <citation type="submission" date="2020-09" db="EMBL/GenBank/DDBJ databases">
        <authorList>
            <person name="Sun Q."/>
            <person name="Ohkuma M."/>
        </authorList>
    </citation>
    <scope>NUCLEOTIDE SEQUENCE</scope>
    <source>
        <strain evidence="2">JCM 4434</strain>
    </source>
</reference>
<evidence type="ECO:0000313" key="2">
    <source>
        <dbReference type="EMBL" id="GGU76515.1"/>
    </source>
</evidence>
<evidence type="ECO:0000313" key="4">
    <source>
        <dbReference type="Proteomes" id="UP000037395"/>
    </source>
</evidence>
<sequence>MRPRTAPAALRPGRFRLLAAAQKWGPLMAEAAGPAGLPLAGAAVHHDMAVLHLDDFATVAGSSMSCASRTFVDRPLPDEHRDAQASKPYSRT</sequence>
<keyword evidence="4" id="KW-1185">Reference proteome</keyword>
<organism evidence="3 4">
    <name type="scientific">Kitasatospora aureofaciens</name>
    <name type="common">Streptomyces aureofaciens</name>
    <dbReference type="NCBI Taxonomy" id="1894"/>
    <lineage>
        <taxon>Bacteria</taxon>
        <taxon>Bacillati</taxon>
        <taxon>Actinomycetota</taxon>
        <taxon>Actinomycetes</taxon>
        <taxon>Kitasatosporales</taxon>
        <taxon>Streptomycetaceae</taxon>
        <taxon>Kitasatospora</taxon>
    </lineage>
</organism>
<dbReference type="Proteomes" id="UP000037395">
    <property type="component" value="Unassembled WGS sequence"/>
</dbReference>
<reference evidence="3 4" key="2">
    <citation type="submission" date="2014-07" db="EMBL/GenBank/DDBJ databases">
        <authorList>
            <person name="Zhang J.E."/>
            <person name="Yang H."/>
            <person name="Guo J."/>
            <person name="Deng Z."/>
            <person name="Luo H."/>
            <person name="Luo M."/>
            <person name="Zhao B."/>
        </authorList>
    </citation>
    <scope>NUCLEOTIDE SEQUENCE [LARGE SCALE GENOMIC DNA]</scope>
    <source>
        <strain evidence="3">ATCC 10762</strain>
        <strain evidence="4">ATCC 10762 / DSM 40127 / CCM 3239 / JCM 4008 / LMG 5968 / NBRC 12843 / NCIMB 8234 / A-377</strain>
    </source>
</reference>
<accession>A0A1E7N315</accession>
<reference evidence="4" key="3">
    <citation type="submission" date="2016-08" db="EMBL/GenBank/DDBJ databases">
        <title>Sequencing, assembly and comparative genomics of S. aureofaciens ATCC 10762.</title>
        <authorList>
            <person name="Gradnigo J.S."/>
            <person name="Johnson N."/>
            <person name="Somerville G.A."/>
        </authorList>
    </citation>
    <scope>NUCLEOTIDE SEQUENCE [LARGE SCALE GENOMIC DNA]</scope>
    <source>
        <strain evidence="4">ATCC 10762 / DSM 40127 / CCM 3239 / JCM 4008 / LMG 5968 / NBRC 12843 / NCIMB 8234 / A-377</strain>
    </source>
</reference>
<feature type="compositionally biased region" description="Basic and acidic residues" evidence="1">
    <location>
        <begin position="73"/>
        <end position="84"/>
    </location>
</feature>
<evidence type="ECO:0000313" key="3">
    <source>
        <dbReference type="EMBL" id="OEV35088.1"/>
    </source>
</evidence>